<dbReference type="PROSITE" id="PS51375">
    <property type="entry name" value="PPR"/>
    <property type="match status" value="2"/>
</dbReference>
<dbReference type="GO" id="GO:0003729">
    <property type="term" value="F:mRNA binding"/>
    <property type="evidence" value="ECO:0007669"/>
    <property type="project" value="UniProtKB-ARBA"/>
</dbReference>
<evidence type="ECO:0000313" key="4">
    <source>
        <dbReference type="EMBL" id="CAI9089416.1"/>
    </source>
</evidence>
<evidence type="ECO:0000256" key="1">
    <source>
        <dbReference type="ARBA" id="ARBA00007626"/>
    </source>
</evidence>
<dbReference type="Pfam" id="PF01535">
    <property type="entry name" value="PPR"/>
    <property type="match status" value="3"/>
</dbReference>
<keyword evidence="5" id="KW-1185">Reference proteome</keyword>
<proteinExistence type="inferred from homology"/>
<keyword evidence="2" id="KW-0677">Repeat</keyword>
<name>A0AAV1C1M7_OLDCO</name>
<dbReference type="InterPro" id="IPR011990">
    <property type="entry name" value="TPR-like_helical_dom_sf"/>
</dbReference>
<evidence type="ECO:0000256" key="3">
    <source>
        <dbReference type="PROSITE-ProRule" id="PRU00708"/>
    </source>
</evidence>
<evidence type="ECO:0000256" key="2">
    <source>
        <dbReference type="ARBA" id="ARBA00022737"/>
    </source>
</evidence>
<protein>
    <submittedName>
        <fullName evidence="4">OLC1v1023985C1</fullName>
    </submittedName>
</protein>
<dbReference type="Proteomes" id="UP001161247">
    <property type="component" value="Chromosome 1"/>
</dbReference>
<sequence>MVGCRKKLPQMTTLTMAKNLLRCFASSSSSSSLNPVCKNKPIRVRNGEIGTISAYFFCTGTDTTTKPSSPPLSVDENTLFRRLMGAIHPRNPNRKAPSQVLKQWVDEGREIDIRVVFDSVKLFRKMGRYRHALEISEWIRSISNPNYRIGSAIHLDLIYKVHGLEQAERYFESTPDDSKDPHLYRFLLNCYVLEKLLDKAEAIMQKMRELGDADNLSYNRMLTLYSQMRESIKMISLVREMENKGMNLDSFTYRILLNAYGSTSDVMGMEKLLMKMEADPLVVMGWNSYSISANGYLKAGDIAKAASMLKKCEHKIKDEERRGLRSSEVGHAYEVIMTQYASMGNKDEVYRIWKLHKKPKRWLNKSYTCMISSLLKLDDTVGAHKLFDEWFSRSVFFDIRIPNLLLAALCTKGQVEEAELIVKKLLERGNEPNARTWHYMASGYVKKYQMEDVKWTMNGLRKNPRRRPDIPVFASCFEYLEGKGDNCAAEESLGLLERVKSSADLKDLISKYMRKGDSSVLAQIENESARLEEKL</sequence>
<gene>
    <name evidence="4" type="ORF">OLC1_LOCUS1764</name>
</gene>
<dbReference type="AlphaFoldDB" id="A0AAV1C1M7"/>
<evidence type="ECO:0000313" key="5">
    <source>
        <dbReference type="Proteomes" id="UP001161247"/>
    </source>
</evidence>
<dbReference type="NCBIfam" id="TIGR00756">
    <property type="entry name" value="PPR"/>
    <property type="match status" value="2"/>
</dbReference>
<dbReference type="Gene3D" id="1.25.40.10">
    <property type="entry name" value="Tetratricopeptide repeat domain"/>
    <property type="match status" value="2"/>
</dbReference>
<feature type="repeat" description="PPR" evidence="3">
    <location>
        <begin position="398"/>
        <end position="432"/>
    </location>
</feature>
<dbReference type="GO" id="GO:0005739">
    <property type="term" value="C:mitochondrion"/>
    <property type="evidence" value="ECO:0007669"/>
    <property type="project" value="TreeGrafter"/>
</dbReference>
<reference evidence="4" key="1">
    <citation type="submission" date="2023-03" db="EMBL/GenBank/DDBJ databases">
        <authorList>
            <person name="Julca I."/>
        </authorList>
    </citation>
    <scope>NUCLEOTIDE SEQUENCE</scope>
</reference>
<dbReference type="Pfam" id="PF13041">
    <property type="entry name" value="PPR_2"/>
    <property type="match status" value="1"/>
</dbReference>
<comment type="similarity">
    <text evidence="1">Belongs to the PPR family. P subfamily.</text>
</comment>
<dbReference type="PANTHER" id="PTHR45717">
    <property type="entry name" value="OS12G0527900 PROTEIN"/>
    <property type="match status" value="1"/>
</dbReference>
<organism evidence="4 5">
    <name type="scientific">Oldenlandia corymbosa var. corymbosa</name>
    <dbReference type="NCBI Taxonomy" id="529605"/>
    <lineage>
        <taxon>Eukaryota</taxon>
        <taxon>Viridiplantae</taxon>
        <taxon>Streptophyta</taxon>
        <taxon>Embryophyta</taxon>
        <taxon>Tracheophyta</taxon>
        <taxon>Spermatophyta</taxon>
        <taxon>Magnoliopsida</taxon>
        <taxon>eudicotyledons</taxon>
        <taxon>Gunneridae</taxon>
        <taxon>Pentapetalae</taxon>
        <taxon>asterids</taxon>
        <taxon>lamiids</taxon>
        <taxon>Gentianales</taxon>
        <taxon>Rubiaceae</taxon>
        <taxon>Rubioideae</taxon>
        <taxon>Spermacoceae</taxon>
        <taxon>Hedyotis-Oldenlandia complex</taxon>
        <taxon>Oldenlandia</taxon>
    </lineage>
</organism>
<accession>A0AAV1C1M7</accession>
<dbReference type="PANTHER" id="PTHR45717:SF10">
    <property type="entry name" value="OS10G0501000 PROTEIN"/>
    <property type="match status" value="1"/>
</dbReference>
<feature type="repeat" description="PPR" evidence="3">
    <location>
        <begin position="214"/>
        <end position="248"/>
    </location>
</feature>
<dbReference type="EMBL" id="OX459118">
    <property type="protein sequence ID" value="CAI9089416.1"/>
    <property type="molecule type" value="Genomic_DNA"/>
</dbReference>
<dbReference type="InterPro" id="IPR002885">
    <property type="entry name" value="PPR_rpt"/>
</dbReference>